<feature type="transmembrane region" description="Helical" evidence="6">
    <location>
        <begin position="198"/>
        <end position="220"/>
    </location>
</feature>
<evidence type="ECO:0000256" key="5">
    <source>
        <dbReference type="ARBA" id="ARBA00022777"/>
    </source>
</evidence>
<dbReference type="InterPro" id="IPR004358">
    <property type="entry name" value="Sig_transdc_His_kin-like_C"/>
</dbReference>
<evidence type="ECO:0000256" key="1">
    <source>
        <dbReference type="ARBA" id="ARBA00000085"/>
    </source>
</evidence>
<keyword evidence="6" id="KW-1133">Transmembrane helix</keyword>
<dbReference type="FunFam" id="3.30.565.10:FF:000010">
    <property type="entry name" value="Sensor histidine kinase RcsC"/>
    <property type="match status" value="1"/>
</dbReference>
<dbReference type="EC" id="2.7.13.3" evidence="2"/>
<dbReference type="InterPro" id="IPR033425">
    <property type="entry name" value="MASE3"/>
</dbReference>
<dbReference type="GO" id="GO:0009927">
    <property type="term" value="F:histidine phosphotransfer kinase activity"/>
    <property type="evidence" value="ECO:0007669"/>
    <property type="project" value="TreeGrafter"/>
</dbReference>
<dbReference type="PANTHER" id="PTHR43047:SF72">
    <property type="entry name" value="OSMOSENSING HISTIDINE PROTEIN KINASE SLN1"/>
    <property type="match status" value="1"/>
</dbReference>
<dbReference type="InterPro" id="IPR036890">
    <property type="entry name" value="HATPase_C_sf"/>
</dbReference>
<dbReference type="SMART" id="SM00388">
    <property type="entry name" value="HisKA"/>
    <property type="match status" value="1"/>
</dbReference>
<dbReference type="CDD" id="cd16922">
    <property type="entry name" value="HATPase_EvgS-ArcB-TorS-like"/>
    <property type="match status" value="1"/>
</dbReference>
<evidence type="ECO:0000313" key="8">
    <source>
        <dbReference type="EMBL" id="KKM77669.1"/>
    </source>
</evidence>
<feature type="transmembrane region" description="Helical" evidence="6">
    <location>
        <begin position="102"/>
        <end position="123"/>
    </location>
</feature>
<feature type="transmembrane region" description="Helical" evidence="6">
    <location>
        <begin position="12"/>
        <end position="32"/>
    </location>
</feature>
<gene>
    <name evidence="8" type="ORF">LCGC14_1367710</name>
</gene>
<evidence type="ECO:0000256" key="3">
    <source>
        <dbReference type="ARBA" id="ARBA00022553"/>
    </source>
</evidence>
<dbReference type="Pfam" id="PF00512">
    <property type="entry name" value="HisKA"/>
    <property type="match status" value="1"/>
</dbReference>
<dbReference type="AlphaFoldDB" id="A0A0F9K689"/>
<evidence type="ECO:0000256" key="4">
    <source>
        <dbReference type="ARBA" id="ARBA00022679"/>
    </source>
</evidence>
<evidence type="ECO:0000259" key="7">
    <source>
        <dbReference type="PROSITE" id="PS50109"/>
    </source>
</evidence>
<feature type="transmembrane region" description="Helical" evidence="6">
    <location>
        <begin position="132"/>
        <end position="153"/>
    </location>
</feature>
<dbReference type="GO" id="GO:0005886">
    <property type="term" value="C:plasma membrane"/>
    <property type="evidence" value="ECO:0007669"/>
    <property type="project" value="TreeGrafter"/>
</dbReference>
<accession>A0A0F9K689</accession>
<feature type="transmembrane region" description="Helical" evidence="6">
    <location>
        <begin position="165"/>
        <end position="186"/>
    </location>
</feature>
<proteinExistence type="predicted"/>
<evidence type="ECO:0000256" key="2">
    <source>
        <dbReference type="ARBA" id="ARBA00012438"/>
    </source>
</evidence>
<dbReference type="Pfam" id="PF17159">
    <property type="entry name" value="MASE3"/>
    <property type="match status" value="1"/>
</dbReference>
<dbReference type="InterPro" id="IPR003661">
    <property type="entry name" value="HisK_dim/P_dom"/>
</dbReference>
<dbReference type="PRINTS" id="PR00344">
    <property type="entry name" value="BCTRLSENSOR"/>
</dbReference>
<keyword evidence="6" id="KW-0472">Membrane</keyword>
<feature type="transmembrane region" description="Helical" evidence="6">
    <location>
        <begin position="67"/>
        <end position="96"/>
    </location>
</feature>
<evidence type="ECO:0000256" key="6">
    <source>
        <dbReference type="SAM" id="Phobius"/>
    </source>
</evidence>
<dbReference type="Gene3D" id="3.30.565.10">
    <property type="entry name" value="Histidine kinase-like ATPase, C-terminal domain"/>
    <property type="match status" value="1"/>
</dbReference>
<dbReference type="InterPro" id="IPR036097">
    <property type="entry name" value="HisK_dim/P_sf"/>
</dbReference>
<protein>
    <recommendedName>
        <fullName evidence="2">histidine kinase</fullName>
        <ecNumber evidence="2">2.7.13.3</ecNumber>
    </recommendedName>
</protein>
<keyword evidence="5" id="KW-0418">Kinase</keyword>
<dbReference type="SMART" id="SM00387">
    <property type="entry name" value="HATPase_c"/>
    <property type="match status" value="1"/>
</dbReference>
<name>A0A0F9K689_9ZZZZ</name>
<dbReference type="PROSITE" id="PS50109">
    <property type="entry name" value="HIS_KIN"/>
    <property type="match status" value="1"/>
</dbReference>
<keyword evidence="4" id="KW-0808">Transferase</keyword>
<dbReference type="PANTHER" id="PTHR43047">
    <property type="entry name" value="TWO-COMPONENT HISTIDINE PROTEIN KINASE"/>
    <property type="match status" value="1"/>
</dbReference>
<feature type="transmembrane region" description="Helical" evidence="6">
    <location>
        <begin position="38"/>
        <end position="55"/>
    </location>
</feature>
<feature type="domain" description="Histidine kinase" evidence="7">
    <location>
        <begin position="286"/>
        <end position="504"/>
    </location>
</feature>
<dbReference type="SUPFAM" id="SSF47384">
    <property type="entry name" value="Homodimeric domain of signal transducing histidine kinase"/>
    <property type="match status" value="1"/>
</dbReference>
<sequence>MRIKSQYKKKVINIGIRLLGLFIVYLTSFYSYLLYHSIVELFSIIIAFSIFIIGWNSRKYMDSSYFLFLGIAYLFIGLIDLVHTLSFTGMGVFLGYTQNLPAQLWIAARYLEALSLLAAIILIKRKLGYKSLFLLYGVIFIYIIGAIFFWEIFPTCIIEGEGLTLFKIYSEYLINIILFITIIMIVQRRINFKKEIYYYMIVSIVSTILAEMAFTLYITIFDFSNLVGHIFKIISFYYIYKAIIKTGMKDPYNLVFRDLKLRERELQQANIHLKSLDLLKNMFLASMSHELRTPLNSIIGFTGWLLMGMEGDLNEEQRKQLTMVKFSANHLLVLINDILDISKIETGKVELAIEKFEISEAINDIVNSVLPLANDKGLNLIYNVPKGIIINSDKRRIKQILMNLVSNAIKFTDQGNVKIKVTLLNNNDLEFIVSDSGIGIKKEEIEKLFQPFQQVDMSSTKRHEGTGLGLYLCKKLLDLLHGEISVISQFGKGSEFKFIIPIEFKEEV</sequence>
<dbReference type="CDD" id="cd00082">
    <property type="entry name" value="HisKA"/>
    <property type="match status" value="1"/>
</dbReference>
<dbReference type="SUPFAM" id="SSF55874">
    <property type="entry name" value="ATPase domain of HSP90 chaperone/DNA topoisomerase II/histidine kinase"/>
    <property type="match status" value="1"/>
</dbReference>
<organism evidence="8">
    <name type="scientific">marine sediment metagenome</name>
    <dbReference type="NCBI Taxonomy" id="412755"/>
    <lineage>
        <taxon>unclassified sequences</taxon>
        <taxon>metagenomes</taxon>
        <taxon>ecological metagenomes</taxon>
    </lineage>
</organism>
<dbReference type="EMBL" id="LAZR01008609">
    <property type="protein sequence ID" value="KKM77669.1"/>
    <property type="molecule type" value="Genomic_DNA"/>
</dbReference>
<comment type="caution">
    <text evidence="8">The sequence shown here is derived from an EMBL/GenBank/DDBJ whole genome shotgun (WGS) entry which is preliminary data.</text>
</comment>
<dbReference type="InterPro" id="IPR005467">
    <property type="entry name" value="His_kinase_dom"/>
</dbReference>
<keyword evidence="6" id="KW-0812">Transmembrane</keyword>
<comment type="catalytic activity">
    <reaction evidence="1">
        <text>ATP + protein L-histidine = ADP + protein N-phospho-L-histidine.</text>
        <dbReference type="EC" id="2.7.13.3"/>
    </reaction>
</comment>
<dbReference type="InterPro" id="IPR003594">
    <property type="entry name" value="HATPase_dom"/>
</dbReference>
<dbReference type="Gene3D" id="1.10.287.130">
    <property type="match status" value="1"/>
</dbReference>
<reference evidence="8" key="1">
    <citation type="journal article" date="2015" name="Nature">
        <title>Complex archaea that bridge the gap between prokaryotes and eukaryotes.</title>
        <authorList>
            <person name="Spang A."/>
            <person name="Saw J.H."/>
            <person name="Jorgensen S.L."/>
            <person name="Zaremba-Niedzwiedzka K."/>
            <person name="Martijn J."/>
            <person name="Lind A.E."/>
            <person name="van Eijk R."/>
            <person name="Schleper C."/>
            <person name="Guy L."/>
            <person name="Ettema T.J."/>
        </authorList>
    </citation>
    <scope>NUCLEOTIDE SEQUENCE</scope>
</reference>
<keyword evidence="3" id="KW-0597">Phosphoprotein</keyword>
<dbReference type="GO" id="GO:0000155">
    <property type="term" value="F:phosphorelay sensor kinase activity"/>
    <property type="evidence" value="ECO:0007669"/>
    <property type="project" value="InterPro"/>
</dbReference>
<dbReference type="Pfam" id="PF02518">
    <property type="entry name" value="HATPase_c"/>
    <property type="match status" value="1"/>
</dbReference>